<comment type="subcellular location">
    <subcellularLocation>
        <location evidence="1">Nucleus</location>
    </subcellularLocation>
</comment>
<evidence type="ECO:0000256" key="6">
    <source>
        <dbReference type="ARBA" id="ARBA00022833"/>
    </source>
</evidence>
<feature type="domain" description="NF-X1-type" evidence="11">
    <location>
        <begin position="322"/>
        <end position="340"/>
    </location>
</feature>
<keyword evidence="13" id="KW-1185">Reference proteome</keyword>
<keyword evidence="9" id="KW-0539">Nucleus</keyword>
<feature type="compositionally biased region" description="Low complexity" evidence="10">
    <location>
        <begin position="1016"/>
        <end position="1026"/>
    </location>
</feature>
<evidence type="ECO:0000256" key="3">
    <source>
        <dbReference type="ARBA" id="ARBA00022723"/>
    </source>
</evidence>
<dbReference type="InterPro" id="IPR036867">
    <property type="entry name" value="R3H_dom_sf"/>
</dbReference>
<evidence type="ECO:0000256" key="10">
    <source>
        <dbReference type="SAM" id="MobiDB-lite"/>
    </source>
</evidence>
<keyword evidence="8" id="KW-0804">Transcription</keyword>
<dbReference type="PANTHER" id="PTHR12360:SF12">
    <property type="entry name" value="TRANSCRIPTIONAL REPRESSOR NF-X1"/>
    <property type="match status" value="1"/>
</dbReference>
<dbReference type="InterPro" id="IPR000967">
    <property type="entry name" value="Znf_NFX1"/>
</dbReference>
<protein>
    <recommendedName>
        <fullName evidence="11">NF-X1-type domain-containing protein</fullName>
    </recommendedName>
</protein>
<evidence type="ECO:0000256" key="1">
    <source>
        <dbReference type="ARBA" id="ARBA00004123"/>
    </source>
</evidence>
<feature type="domain" description="NF-X1-type" evidence="11">
    <location>
        <begin position="449"/>
        <end position="482"/>
    </location>
</feature>
<feature type="compositionally biased region" description="Low complexity" evidence="10">
    <location>
        <begin position="50"/>
        <end position="66"/>
    </location>
</feature>
<feature type="compositionally biased region" description="Low complexity" evidence="10">
    <location>
        <begin position="983"/>
        <end position="999"/>
    </location>
</feature>
<dbReference type="GO" id="GO:0005634">
    <property type="term" value="C:nucleus"/>
    <property type="evidence" value="ECO:0007669"/>
    <property type="project" value="UniProtKB-SubCell"/>
</dbReference>
<dbReference type="OrthoDB" id="6512771at2759"/>
<evidence type="ECO:0000256" key="5">
    <source>
        <dbReference type="ARBA" id="ARBA00022771"/>
    </source>
</evidence>
<feature type="domain" description="NF-X1-type" evidence="11">
    <location>
        <begin position="628"/>
        <end position="647"/>
    </location>
</feature>
<evidence type="ECO:0000256" key="2">
    <source>
        <dbReference type="ARBA" id="ARBA00007269"/>
    </source>
</evidence>
<feature type="domain" description="NF-X1-type" evidence="11">
    <location>
        <begin position="514"/>
        <end position="532"/>
    </location>
</feature>
<evidence type="ECO:0000256" key="8">
    <source>
        <dbReference type="ARBA" id="ARBA00023163"/>
    </source>
</evidence>
<feature type="region of interest" description="Disordered" evidence="10">
    <location>
        <begin position="1"/>
        <end position="195"/>
    </location>
</feature>
<keyword evidence="6" id="KW-0862">Zinc</keyword>
<dbReference type="EMBL" id="KV417266">
    <property type="protein sequence ID" value="KZP01668.1"/>
    <property type="molecule type" value="Genomic_DNA"/>
</dbReference>
<feature type="compositionally biased region" description="Pro residues" evidence="10">
    <location>
        <begin position="1"/>
        <end position="11"/>
    </location>
</feature>
<dbReference type="SMART" id="SM00438">
    <property type="entry name" value="ZnF_NFX"/>
    <property type="match status" value="8"/>
</dbReference>
<organism evidence="12 13">
    <name type="scientific">Calocera viscosa (strain TUFC12733)</name>
    <dbReference type="NCBI Taxonomy" id="1330018"/>
    <lineage>
        <taxon>Eukaryota</taxon>
        <taxon>Fungi</taxon>
        <taxon>Dikarya</taxon>
        <taxon>Basidiomycota</taxon>
        <taxon>Agaricomycotina</taxon>
        <taxon>Dacrymycetes</taxon>
        <taxon>Dacrymycetales</taxon>
        <taxon>Dacrymycetaceae</taxon>
        <taxon>Calocera</taxon>
    </lineage>
</organism>
<evidence type="ECO:0000259" key="11">
    <source>
        <dbReference type="SMART" id="SM00438"/>
    </source>
</evidence>
<dbReference type="PANTHER" id="PTHR12360">
    <property type="entry name" value="NUCLEAR TRANSCRIPTION FACTOR, X-BOX BINDING 1 NFX1"/>
    <property type="match status" value="1"/>
</dbReference>
<dbReference type="SUPFAM" id="SSF82708">
    <property type="entry name" value="R3H domain"/>
    <property type="match status" value="1"/>
</dbReference>
<keyword evidence="5" id="KW-0863">Zinc-finger</keyword>
<feature type="domain" description="NF-X1-type" evidence="11">
    <location>
        <begin position="740"/>
        <end position="759"/>
    </location>
</feature>
<feature type="region of interest" description="Disordered" evidence="10">
    <location>
        <begin position="938"/>
        <end position="1046"/>
    </location>
</feature>
<feature type="domain" description="NF-X1-type" evidence="11">
    <location>
        <begin position="685"/>
        <end position="705"/>
    </location>
</feature>
<dbReference type="Proteomes" id="UP000076738">
    <property type="component" value="Unassembled WGS sequence"/>
</dbReference>
<evidence type="ECO:0000256" key="9">
    <source>
        <dbReference type="ARBA" id="ARBA00023242"/>
    </source>
</evidence>
<dbReference type="Pfam" id="PF01422">
    <property type="entry name" value="zf-NF-X1"/>
    <property type="match status" value="7"/>
</dbReference>
<evidence type="ECO:0000313" key="12">
    <source>
        <dbReference type="EMBL" id="KZP01668.1"/>
    </source>
</evidence>
<dbReference type="GO" id="GO:0000122">
    <property type="term" value="P:negative regulation of transcription by RNA polymerase II"/>
    <property type="evidence" value="ECO:0007669"/>
    <property type="project" value="TreeGrafter"/>
</dbReference>
<evidence type="ECO:0000256" key="4">
    <source>
        <dbReference type="ARBA" id="ARBA00022737"/>
    </source>
</evidence>
<feature type="domain" description="NF-X1-type" evidence="11">
    <location>
        <begin position="380"/>
        <end position="399"/>
    </location>
</feature>
<evidence type="ECO:0000313" key="13">
    <source>
        <dbReference type="Proteomes" id="UP000076738"/>
    </source>
</evidence>
<dbReference type="Gene3D" id="3.30.1370.50">
    <property type="entry name" value="R3H-like domain"/>
    <property type="match status" value="1"/>
</dbReference>
<sequence length="1046" mass="112844">MSQPTAAPPGEPPRRRRPRPHNRANHPVPIPTGQAGHAPPEGVEQPLNPQPAEAPQQRAQAQAPRNQRARGRANDAPAPHLLVDGIAALHLQPPTSDSTEPEGHKRRRRRTRKHDPEPGPPQAPRDPSTGPSASSSVAGDPDETVHPSSSSSAPPAKPDRRKKFGAALTLPSDPAPSTRPYAYAHPPPPPSSADLTTRLTYSLSHPPYPDCPICFSPLHPAQPIWSCAPSPGSGSGNNCWSSFHLRCIREWAGKSVRETREAWAARGETREGEWRCPGCQSRRADVPREYRCFCGRAAQPSAGRMSTPHSCGEKCARKRGTCEHACPLSCHPGPCPACVVTVQRPCYCGKKLLALRCSHLTGLHPPDLTCGQVCGKRLGCGKHACERECHPGECAPCEVRELVRCYCGKEAREVACGEGEAKPCADLEKAERWEGRYECAQPCGRPFRCGVHHCEERCHPPPATPPPCPSDPELITTCPCTQTPLSSLPHGQRMKCTDPVPTCGKVCAKPLQGCDHFCPRICHTGPCAPCAVPLSLSCRCGETVRTVPCSTASSTTNSSSEILCDRPCRALRHCGRHVCGRVCCPLAWQGKVAKGKRKALEQALLGRPEEDPEGWHDCDLICGKLLNCRIHHCTMPDHRGGCPRCLQSSFEELVCHCRRTVLMPPIPCGTVIDCAWPCSRPPPACGHPMTQHTCHEEGECPPCPFLTTKRCACGKQLVPNVRCSQEKVGCGSICGKLLDCGFHSCDRLCHAGECEPCAQVCGKPRKLCGHPCPVQCHAPSACPESEPCPARVTLTCACGRLKQQALCGACTASPTSRTSTQLKCGQECAIAKRNARLAEALGIPEGSKSKLGATDWPERLTTFFRENREWASMAERNMNEFIQGPKKTQVLPQMVLPRQRFMHELANVYRLDVDYVDTGANRSVQLVRRLDSRIPTPLLSEIATPPPPPTRQPGSGLVSLNRPKPVVTPIGRAWGAGTPKPPSAAAVLAAPPHAAAPMPSSWDAPSPPAVSAIPRTVTPAATSSHTPAPPVPVQPSEPVRDSWEDD</sequence>
<dbReference type="AlphaFoldDB" id="A0A167S8A1"/>
<keyword evidence="7" id="KW-0805">Transcription regulation</keyword>
<feature type="compositionally biased region" description="Basic residues" evidence="10">
    <location>
        <begin position="104"/>
        <end position="113"/>
    </location>
</feature>
<proteinExistence type="inferred from homology"/>
<comment type="similarity">
    <text evidence="2">Belongs to the NFX1 family.</text>
</comment>
<gene>
    <name evidence="12" type="ORF">CALVIDRAFT_492229</name>
</gene>
<accession>A0A167S8A1</accession>
<dbReference type="CDD" id="cd06008">
    <property type="entry name" value="NF-X1-zinc-finger"/>
    <property type="match status" value="5"/>
</dbReference>
<dbReference type="STRING" id="1330018.A0A167S8A1"/>
<keyword evidence="4" id="KW-0677">Repeat</keyword>
<reference evidence="12 13" key="1">
    <citation type="journal article" date="2016" name="Mol. Biol. Evol.">
        <title>Comparative Genomics of Early-Diverging Mushroom-Forming Fungi Provides Insights into the Origins of Lignocellulose Decay Capabilities.</title>
        <authorList>
            <person name="Nagy L.G."/>
            <person name="Riley R."/>
            <person name="Tritt A."/>
            <person name="Adam C."/>
            <person name="Daum C."/>
            <person name="Floudas D."/>
            <person name="Sun H."/>
            <person name="Yadav J.S."/>
            <person name="Pangilinan J."/>
            <person name="Larsson K.H."/>
            <person name="Matsuura K."/>
            <person name="Barry K."/>
            <person name="Labutti K."/>
            <person name="Kuo R."/>
            <person name="Ohm R.A."/>
            <person name="Bhattacharya S.S."/>
            <person name="Shirouzu T."/>
            <person name="Yoshinaga Y."/>
            <person name="Martin F.M."/>
            <person name="Grigoriev I.V."/>
            <person name="Hibbett D.S."/>
        </authorList>
    </citation>
    <scope>NUCLEOTIDE SEQUENCE [LARGE SCALE GENOMIC DNA]</scope>
    <source>
        <strain evidence="12 13">TUFC12733</strain>
    </source>
</reference>
<feature type="compositionally biased region" description="Basic residues" evidence="10">
    <location>
        <begin position="14"/>
        <end position="24"/>
    </location>
</feature>
<dbReference type="InterPro" id="IPR034078">
    <property type="entry name" value="NFX1_fam"/>
</dbReference>
<feature type="domain" description="NF-X1-type" evidence="11">
    <location>
        <begin position="768"/>
        <end position="790"/>
    </location>
</feature>
<keyword evidence="3" id="KW-0479">Metal-binding</keyword>
<dbReference type="GO" id="GO:0000981">
    <property type="term" value="F:DNA-binding transcription factor activity, RNA polymerase II-specific"/>
    <property type="evidence" value="ECO:0007669"/>
    <property type="project" value="TreeGrafter"/>
</dbReference>
<evidence type="ECO:0000256" key="7">
    <source>
        <dbReference type="ARBA" id="ARBA00023015"/>
    </source>
</evidence>
<dbReference type="GO" id="GO:0008270">
    <property type="term" value="F:zinc ion binding"/>
    <property type="evidence" value="ECO:0007669"/>
    <property type="project" value="UniProtKB-KW"/>
</dbReference>
<name>A0A167S8A1_CALVF</name>
<dbReference type="GO" id="GO:0000977">
    <property type="term" value="F:RNA polymerase II transcription regulatory region sequence-specific DNA binding"/>
    <property type="evidence" value="ECO:0007669"/>
    <property type="project" value="TreeGrafter"/>
</dbReference>